<evidence type="ECO:0000313" key="5">
    <source>
        <dbReference type="EMBL" id="ASJ23156.1"/>
    </source>
</evidence>
<evidence type="ECO:0000256" key="2">
    <source>
        <dbReference type="ARBA" id="ARBA00022688"/>
    </source>
</evidence>
<name>A0A248LFG6_9NEIS</name>
<reference evidence="6" key="1">
    <citation type="submission" date="2017-06" db="EMBL/GenBank/DDBJ databases">
        <title>Whole genome sequence of Laribacter hongkongensis LHGZ1.</title>
        <authorList>
            <person name="Chen D."/>
            <person name="Wu H."/>
            <person name="Chen J."/>
        </authorList>
    </citation>
    <scope>NUCLEOTIDE SEQUENCE [LARGE SCALE GENOMIC DNA]</scope>
    <source>
        <strain evidence="6">LHGZ1</strain>
    </source>
</reference>
<dbReference type="GO" id="GO:0005829">
    <property type="term" value="C:cytosol"/>
    <property type="evidence" value="ECO:0007669"/>
    <property type="project" value="TreeGrafter"/>
</dbReference>
<keyword evidence="2" id="KW-0831">Ubiquinone biosynthesis</keyword>
<evidence type="ECO:0000256" key="3">
    <source>
        <dbReference type="ARBA" id="ARBA00023239"/>
    </source>
</evidence>
<evidence type="ECO:0000256" key="4">
    <source>
        <dbReference type="ARBA" id="ARBA00023317"/>
    </source>
</evidence>
<dbReference type="Pfam" id="PF04345">
    <property type="entry name" value="Chor_lyase"/>
    <property type="match status" value="1"/>
</dbReference>
<dbReference type="AlphaFoldDB" id="A0A248LFG6"/>
<dbReference type="InterPro" id="IPR028978">
    <property type="entry name" value="Chorismate_lyase_/UTRA_dom_sf"/>
</dbReference>
<dbReference type="PANTHER" id="PTHR38683">
    <property type="entry name" value="CHORISMATE PYRUVATE-LYASE"/>
    <property type="match status" value="1"/>
</dbReference>
<dbReference type="OrthoDB" id="8606430at2"/>
<dbReference type="GO" id="GO:0006744">
    <property type="term" value="P:ubiquinone biosynthetic process"/>
    <property type="evidence" value="ECO:0007669"/>
    <property type="project" value="UniProtKB-KW"/>
</dbReference>
<evidence type="ECO:0000313" key="6">
    <source>
        <dbReference type="Proteomes" id="UP000197424"/>
    </source>
</evidence>
<dbReference type="Proteomes" id="UP000197424">
    <property type="component" value="Chromosome"/>
</dbReference>
<protein>
    <submittedName>
        <fullName evidence="5">UbiC</fullName>
    </submittedName>
</protein>
<accession>A0A248LFG6</accession>
<dbReference type="SUPFAM" id="SSF64288">
    <property type="entry name" value="Chorismate lyase-like"/>
    <property type="match status" value="1"/>
</dbReference>
<dbReference type="EMBL" id="CP022115">
    <property type="protein sequence ID" value="ASJ23156.1"/>
    <property type="molecule type" value="Genomic_DNA"/>
</dbReference>
<organism evidence="5 6">
    <name type="scientific">Laribacter hongkongensis</name>
    <dbReference type="NCBI Taxonomy" id="168471"/>
    <lineage>
        <taxon>Bacteria</taxon>
        <taxon>Pseudomonadati</taxon>
        <taxon>Pseudomonadota</taxon>
        <taxon>Betaproteobacteria</taxon>
        <taxon>Neisseriales</taxon>
        <taxon>Aquaspirillaceae</taxon>
        <taxon>Laribacter</taxon>
    </lineage>
</organism>
<proteinExistence type="predicted"/>
<dbReference type="GO" id="GO:0008813">
    <property type="term" value="F:chorismate lyase activity"/>
    <property type="evidence" value="ECO:0007669"/>
    <property type="project" value="InterPro"/>
</dbReference>
<gene>
    <name evidence="5" type="primary">ubiC</name>
    <name evidence="5" type="ORF">LHGZ1_0325</name>
</gene>
<dbReference type="Gene3D" id="3.40.1410.10">
    <property type="entry name" value="Chorismate lyase-like"/>
    <property type="match status" value="1"/>
</dbReference>
<keyword evidence="4" id="KW-0670">Pyruvate</keyword>
<dbReference type="PANTHER" id="PTHR38683:SF1">
    <property type="entry name" value="CHORISMATE PYRUVATE-LYASE"/>
    <property type="match status" value="1"/>
</dbReference>
<keyword evidence="1" id="KW-0963">Cytoplasm</keyword>
<keyword evidence="3" id="KW-0456">Lyase</keyword>
<dbReference type="InterPro" id="IPR007440">
    <property type="entry name" value="Chorismate--pyruvate_lyase"/>
</dbReference>
<evidence type="ECO:0000256" key="1">
    <source>
        <dbReference type="ARBA" id="ARBA00022490"/>
    </source>
</evidence>
<sequence length="190" mass="20652">MSTPPYCCNLPTMPAHFGIMRGMNSLPDWLAAPPANHPVRPLLAHDGSLTDRLKASGLPFSVEVAAWYTGPARADEARTLAVATGSTLWIREVWLRLAERRVVWARSVSASERWLPVLDRGGVSLGLTLFGGDPAIARSPLEFAAVTPCMALHPGTGYPSLWARRACFVLEDAPMLVHEVFLPDCEIALP</sequence>